<dbReference type="EC" id="2.7.13.3" evidence="2"/>
<keyword evidence="9" id="KW-0472">Membrane</keyword>
<dbReference type="InterPro" id="IPR035965">
    <property type="entry name" value="PAS-like_dom_sf"/>
</dbReference>
<dbReference type="InterPro" id="IPR005467">
    <property type="entry name" value="His_kinase_dom"/>
</dbReference>
<dbReference type="InterPro" id="IPR013655">
    <property type="entry name" value="PAS_fold_3"/>
</dbReference>
<evidence type="ECO:0000256" key="9">
    <source>
        <dbReference type="SAM" id="Phobius"/>
    </source>
</evidence>
<evidence type="ECO:0000313" key="15">
    <source>
        <dbReference type="Proteomes" id="UP001238179"/>
    </source>
</evidence>
<feature type="modified residue" description="4-aspartylphosphate" evidence="8">
    <location>
        <position position="796"/>
    </location>
</feature>
<evidence type="ECO:0000256" key="2">
    <source>
        <dbReference type="ARBA" id="ARBA00012438"/>
    </source>
</evidence>
<keyword evidence="8" id="KW-0597">Phosphoprotein</keyword>
<evidence type="ECO:0000256" key="7">
    <source>
        <dbReference type="ARBA" id="ARBA00023012"/>
    </source>
</evidence>
<dbReference type="SMART" id="SM00387">
    <property type="entry name" value="HATPase_c"/>
    <property type="match status" value="1"/>
</dbReference>
<keyword evidence="15" id="KW-1185">Reference proteome</keyword>
<keyword evidence="7" id="KW-0902">Two-component regulatory system</keyword>
<evidence type="ECO:0000256" key="1">
    <source>
        <dbReference type="ARBA" id="ARBA00000085"/>
    </source>
</evidence>
<feature type="domain" description="Histidine kinase" evidence="11">
    <location>
        <begin position="519"/>
        <end position="728"/>
    </location>
</feature>
<dbReference type="Pfam" id="PF00072">
    <property type="entry name" value="Response_reg"/>
    <property type="match status" value="1"/>
</dbReference>
<evidence type="ECO:0000259" key="12">
    <source>
        <dbReference type="PROSITE" id="PS50110"/>
    </source>
</evidence>
<dbReference type="SUPFAM" id="SSF55785">
    <property type="entry name" value="PYP-like sensor domain (PAS domain)"/>
    <property type="match status" value="1"/>
</dbReference>
<keyword evidence="3" id="KW-0808">Transferase</keyword>
<evidence type="ECO:0000256" key="6">
    <source>
        <dbReference type="ARBA" id="ARBA00022840"/>
    </source>
</evidence>
<dbReference type="Pfam" id="PF02518">
    <property type="entry name" value="HATPase_c"/>
    <property type="match status" value="1"/>
</dbReference>
<comment type="catalytic activity">
    <reaction evidence="1">
        <text>ATP + protein L-histidine = ADP + protein N-phospho-L-histidine.</text>
        <dbReference type="EC" id="2.7.13.3"/>
    </reaction>
</comment>
<dbReference type="Gene3D" id="3.30.450.20">
    <property type="entry name" value="PAS domain"/>
    <property type="match status" value="1"/>
</dbReference>
<dbReference type="InterPro" id="IPR000700">
    <property type="entry name" value="PAS-assoc_C"/>
</dbReference>
<dbReference type="GO" id="GO:0000155">
    <property type="term" value="F:phosphorelay sensor kinase activity"/>
    <property type="evidence" value="ECO:0007669"/>
    <property type="project" value="InterPro"/>
</dbReference>
<dbReference type="PROSITE" id="PS50113">
    <property type="entry name" value="PAC"/>
    <property type="match status" value="1"/>
</dbReference>
<dbReference type="InterPro" id="IPR000014">
    <property type="entry name" value="PAS"/>
</dbReference>
<dbReference type="SUPFAM" id="SSF52172">
    <property type="entry name" value="CheY-like"/>
    <property type="match status" value="1"/>
</dbReference>
<dbReference type="SUPFAM" id="SSF55874">
    <property type="entry name" value="ATPase domain of HSP90 chaperone/DNA topoisomerase II/histidine kinase"/>
    <property type="match status" value="1"/>
</dbReference>
<dbReference type="Gene3D" id="3.30.565.10">
    <property type="entry name" value="Histidine kinase-like ATPase, C-terminal domain"/>
    <property type="match status" value="1"/>
</dbReference>
<keyword evidence="10" id="KW-0732">Signal</keyword>
<dbReference type="InterPro" id="IPR003594">
    <property type="entry name" value="HATPase_dom"/>
</dbReference>
<dbReference type="Gene3D" id="2.10.70.100">
    <property type="match status" value="1"/>
</dbReference>
<gene>
    <name evidence="14" type="ORF">METEAL_19100</name>
</gene>
<evidence type="ECO:0000259" key="13">
    <source>
        <dbReference type="PROSITE" id="PS50113"/>
    </source>
</evidence>
<dbReference type="Proteomes" id="UP001238179">
    <property type="component" value="Chromosome"/>
</dbReference>
<dbReference type="SUPFAM" id="SSF47384">
    <property type="entry name" value="Homodimeric domain of signal transducing histidine kinase"/>
    <property type="match status" value="1"/>
</dbReference>
<dbReference type="InterPro" id="IPR036097">
    <property type="entry name" value="HisK_dim/P_sf"/>
</dbReference>
<evidence type="ECO:0000256" key="3">
    <source>
        <dbReference type="ARBA" id="ARBA00022679"/>
    </source>
</evidence>
<dbReference type="InterPro" id="IPR001789">
    <property type="entry name" value="Sig_transdc_resp-reg_receiver"/>
</dbReference>
<evidence type="ECO:0000256" key="10">
    <source>
        <dbReference type="SAM" id="SignalP"/>
    </source>
</evidence>
<feature type="chain" id="PRO_5041244412" description="histidine kinase" evidence="10">
    <location>
        <begin position="32"/>
        <end position="860"/>
    </location>
</feature>
<keyword evidence="9" id="KW-1133">Transmembrane helix</keyword>
<dbReference type="SMART" id="SM00448">
    <property type="entry name" value="REC"/>
    <property type="match status" value="1"/>
</dbReference>
<dbReference type="AlphaFoldDB" id="A0AA48GVS6"/>
<dbReference type="EMBL" id="AP027080">
    <property type="protein sequence ID" value="BDU72736.1"/>
    <property type="molecule type" value="Genomic_DNA"/>
</dbReference>
<evidence type="ECO:0000256" key="4">
    <source>
        <dbReference type="ARBA" id="ARBA00022741"/>
    </source>
</evidence>
<dbReference type="Gene3D" id="1.10.287.130">
    <property type="match status" value="1"/>
</dbReference>
<keyword evidence="5" id="KW-0418">Kinase</keyword>
<dbReference type="CDD" id="cd00156">
    <property type="entry name" value="REC"/>
    <property type="match status" value="1"/>
</dbReference>
<keyword evidence="4" id="KW-0547">Nucleotide-binding</keyword>
<proteinExistence type="predicted"/>
<evidence type="ECO:0000256" key="8">
    <source>
        <dbReference type="PROSITE-ProRule" id="PRU00169"/>
    </source>
</evidence>
<dbReference type="NCBIfam" id="TIGR00229">
    <property type="entry name" value="sensory_box"/>
    <property type="match status" value="1"/>
</dbReference>
<dbReference type="CDD" id="cd00130">
    <property type="entry name" value="PAS"/>
    <property type="match status" value="1"/>
</dbReference>
<reference evidence="15" key="1">
    <citation type="journal article" date="2023" name="Int. J. Syst. Evol. Microbiol.">
        <title>Mesoterricola silvestris gen. nov., sp. nov., Mesoterricola sediminis sp. nov., Geothrix oryzae sp. nov., Geothrix edaphica sp. nov., Geothrix rubra sp. nov., and Geothrix limicola sp. nov., six novel members of Acidobacteriota isolated from soils.</title>
        <authorList>
            <person name="Itoh H."/>
            <person name="Sugisawa Y."/>
            <person name="Mise K."/>
            <person name="Xu Z."/>
            <person name="Kuniyasu M."/>
            <person name="Ushijima N."/>
            <person name="Kawano K."/>
            <person name="Kobayashi E."/>
            <person name="Shiratori Y."/>
            <person name="Masuda Y."/>
            <person name="Senoo K."/>
        </authorList>
    </citation>
    <scope>NUCLEOTIDE SEQUENCE [LARGE SCALE GENOMIC DNA]</scope>
    <source>
        <strain evidence="15">W79</strain>
    </source>
</reference>
<feature type="domain" description="PAC" evidence="13">
    <location>
        <begin position="454"/>
        <end position="506"/>
    </location>
</feature>
<organism evidence="14 15">
    <name type="scientific">Mesoterricola silvestris</name>
    <dbReference type="NCBI Taxonomy" id="2927979"/>
    <lineage>
        <taxon>Bacteria</taxon>
        <taxon>Pseudomonadati</taxon>
        <taxon>Acidobacteriota</taxon>
        <taxon>Holophagae</taxon>
        <taxon>Holophagales</taxon>
        <taxon>Holophagaceae</taxon>
        <taxon>Mesoterricola</taxon>
    </lineage>
</organism>
<accession>A0AA48GVS6</accession>
<evidence type="ECO:0000259" key="11">
    <source>
        <dbReference type="PROSITE" id="PS50109"/>
    </source>
</evidence>
<sequence length="860" mass="92734">MGGQGEARAGWHRRFASLLAGLVCAWAFASAPPPQDVLILYSFNQNLPAQGRISAGLGRAMAARGLAFGTFHPEYLDINPPRTPGQRGHLRALLLDKYAGMRFGLIITVFDPARDFLEHEARDLSPGTPVVALFGKDGAQVEGRTTFPLPLRFEVRGTFERALALFPRTRRVLFVSGNAETNLRVEDQARRELAPWADRIAFEFTSGRSVPSVLEEARHLAPDTLILFSIVTSDITGQRFVPTDVVRALAKEANAPVFSILSSFLGEGVVGGEMADPETAGALLGQGVVEVQQGRAFPRTLPGAYVRPMYDWNQLQRWHCDVSLLPEDAIFINRPPSLWGLFRRYVIAAGAVFAALCGLILALLRVNRRRARAELALGKSERLMREAQEAAQVGTYDYDPATGEVRTSSTFARILGLEEEGGAGFETWVERVVPSHRDEVGAGLRNTLATCEPFDREFPIQRPDGELRWLHCRARAEGGPGRRATRLLGTLLDITEHRQMQEELEHTQRLESLGSLASGVAHDMNNVLASIQAVAQTLLFVHGKDAALAGPLGTIDRASDRGRGLVQALTNFSRKGLREARVLDLNELVGEQTVMLRRTLFQKVQVLEDLDPALPPVKGESSTLGSAILNLCVNACDAMPGGGTLTLVTRRAPDGGAQLEVVDSGQGMPPDVVRRAMEPFFTTKPFGKGTGLGLAMVFNTVKAHGGTVQISSRVGAGTTILIHLPAAPGEASGAEPEAEVACRPLRILLVDDDPLIRDSVPGMLTQLGHTVEVSGGGAQALVRFAGGLEVDLVLLDLNMPVMGGAETLANIRALRPTLPAILATGFLDEATAAALAGLERVSVLPKPYTMSQFQALARDL</sequence>
<dbReference type="GO" id="GO:0005524">
    <property type="term" value="F:ATP binding"/>
    <property type="evidence" value="ECO:0007669"/>
    <property type="project" value="UniProtKB-KW"/>
</dbReference>
<dbReference type="PROSITE" id="PS50109">
    <property type="entry name" value="HIS_KIN"/>
    <property type="match status" value="1"/>
</dbReference>
<dbReference type="PANTHER" id="PTHR43065">
    <property type="entry name" value="SENSOR HISTIDINE KINASE"/>
    <property type="match status" value="1"/>
</dbReference>
<dbReference type="PANTHER" id="PTHR43065:SF46">
    <property type="entry name" value="C4-DICARBOXYLATE TRANSPORT SENSOR PROTEIN DCTB"/>
    <property type="match status" value="1"/>
</dbReference>
<dbReference type="KEGG" id="msil:METEAL_19100"/>
<dbReference type="InterPro" id="IPR011006">
    <property type="entry name" value="CheY-like_superfamily"/>
</dbReference>
<evidence type="ECO:0000256" key="5">
    <source>
        <dbReference type="ARBA" id="ARBA00022777"/>
    </source>
</evidence>
<feature type="signal peptide" evidence="10">
    <location>
        <begin position="1"/>
        <end position="31"/>
    </location>
</feature>
<dbReference type="Gene3D" id="3.40.50.2300">
    <property type="match status" value="1"/>
</dbReference>
<name>A0AA48GVS6_9BACT</name>
<dbReference type="PROSITE" id="PS50110">
    <property type="entry name" value="RESPONSE_REGULATORY"/>
    <property type="match status" value="1"/>
</dbReference>
<dbReference type="PRINTS" id="PR00344">
    <property type="entry name" value="BCTRLSENSOR"/>
</dbReference>
<dbReference type="InterPro" id="IPR004358">
    <property type="entry name" value="Sig_transdc_His_kin-like_C"/>
</dbReference>
<keyword evidence="6" id="KW-0067">ATP-binding</keyword>
<dbReference type="Pfam" id="PF08447">
    <property type="entry name" value="PAS_3"/>
    <property type="match status" value="1"/>
</dbReference>
<dbReference type="InterPro" id="IPR036890">
    <property type="entry name" value="HATPase_C_sf"/>
</dbReference>
<keyword evidence="9" id="KW-0812">Transmembrane</keyword>
<protein>
    <recommendedName>
        <fullName evidence="2">histidine kinase</fullName>
        <ecNumber evidence="2">2.7.13.3</ecNumber>
    </recommendedName>
</protein>
<feature type="transmembrane region" description="Helical" evidence="9">
    <location>
        <begin position="345"/>
        <end position="364"/>
    </location>
</feature>
<evidence type="ECO:0000313" key="14">
    <source>
        <dbReference type="EMBL" id="BDU72736.1"/>
    </source>
</evidence>
<feature type="domain" description="Response regulatory" evidence="12">
    <location>
        <begin position="746"/>
        <end position="860"/>
    </location>
</feature>